<comment type="similarity">
    <text evidence="6">Belongs to the heme-containing dehydratase family.</text>
</comment>
<keyword evidence="4" id="KW-0408">Iron</keyword>
<dbReference type="Proteomes" id="UP000007735">
    <property type="component" value="Plasmid pSfHH103e"/>
</dbReference>
<dbReference type="EMBL" id="HE616899">
    <property type="protein sequence ID" value="CCF00971.1"/>
    <property type="molecule type" value="Genomic_DNA"/>
</dbReference>
<protein>
    <submittedName>
        <fullName evidence="7">Phenylacetaldoxime dehydratase</fullName>
        <ecNumber evidence="7">4.2.1.-</ecNumber>
    </submittedName>
</protein>
<evidence type="ECO:0000256" key="3">
    <source>
        <dbReference type="ARBA" id="ARBA00022723"/>
    </source>
</evidence>
<name>G9AIT9_SINF1</name>
<proteinExistence type="inferred from homology"/>
<evidence type="ECO:0000256" key="1">
    <source>
        <dbReference type="ARBA" id="ARBA00001970"/>
    </source>
</evidence>
<comment type="cofactor">
    <cofactor evidence="1">
        <name>heme b</name>
        <dbReference type="ChEBI" id="CHEBI:60344"/>
    </cofactor>
</comment>
<evidence type="ECO:0000313" key="7">
    <source>
        <dbReference type="EMBL" id="CCF00971.1"/>
    </source>
</evidence>
<dbReference type="EC" id="4.2.1.-" evidence="7"/>
<dbReference type="KEGG" id="sfh:SFHH103_06512"/>
<evidence type="ECO:0000313" key="8">
    <source>
        <dbReference type="Proteomes" id="UP000007735"/>
    </source>
</evidence>
<dbReference type="GO" id="GO:0016829">
    <property type="term" value="F:lyase activity"/>
    <property type="evidence" value="ECO:0007669"/>
    <property type="project" value="UniProtKB-KW"/>
</dbReference>
<dbReference type="AlphaFoldDB" id="G9AIT9"/>
<evidence type="ECO:0000256" key="2">
    <source>
        <dbReference type="ARBA" id="ARBA00022617"/>
    </source>
</evidence>
<dbReference type="HOGENOM" id="CLU_065607_0_0_5"/>
<dbReference type="Pfam" id="PF13816">
    <property type="entry name" value="Dehydratase_hem"/>
    <property type="match status" value="1"/>
</dbReference>
<dbReference type="RefSeq" id="WP_014332610.1">
    <property type="nucleotide sequence ID" value="NC_016815.1"/>
</dbReference>
<sequence>MVFHFEYDRTIPERRPQGHQPAAPRHALRWTKPITAIISDYFAIQGRDLDWEVQEAFFRDARRSFAGPDGPETSEIMRTRDEAGYVNAVIVGYWTDPVKHARFCLNSPLLAWLANEARLLEPFGSWRETVSVPYDRHETIYSENWYRIGIGRTADSVVVPITTNGFFGAARDRIPLSAVDPLESPFGASVPRAREVRGKGQRLFVQAPLNMVTLRSGQYWAHADIEQLTDYVENMRPRLMTGMNYLLENKEETGTLELRVLTNLEDDGTERRETSVVAHFLSLAHLEQWAASHKTHLDIYRHAIAMNRKYKEERRFVSWHELFVSQSAIFEYVNCHPGTGLLPYFDAIAGR</sequence>
<dbReference type="InterPro" id="IPR025702">
    <property type="entry name" value="OXD"/>
</dbReference>
<keyword evidence="2" id="KW-0349">Heme</keyword>
<keyword evidence="5 7" id="KW-0456">Lyase</keyword>
<dbReference type="PATRIC" id="fig|380.5.peg.6055"/>
<reference evidence="7 8" key="1">
    <citation type="journal article" date="2012" name="J. Bacteriol.">
        <title>Genome sequence of the soybean symbiont Sinorhizobium fredii HH103.</title>
        <authorList>
            <person name="Weidner S."/>
            <person name="Becker A."/>
            <person name="Bonilla I."/>
            <person name="Jaenicke S."/>
            <person name="Lloret J."/>
            <person name="Margaret I."/>
            <person name="Puhler A."/>
            <person name="Ruiz-Sainz J.E."/>
            <person name="Schneiker-Bekel S."/>
            <person name="Szczepanowski R."/>
            <person name="Vinardell J.M."/>
            <person name="Zehner S."/>
            <person name="Gottfert M."/>
        </authorList>
    </citation>
    <scope>NUCLEOTIDE SEQUENCE [LARGE SCALE GENOMIC DNA]</scope>
    <source>
        <strain evidence="7 8">HH103</strain>
        <plasmid evidence="8">pSfHH103e</plasmid>
    </source>
</reference>
<evidence type="ECO:0000256" key="6">
    <source>
        <dbReference type="ARBA" id="ARBA00034312"/>
    </source>
</evidence>
<keyword evidence="7" id="KW-0614">Plasmid</keyword>
<keyword evidence="3" id="KW-0479">Metal-binding</keyword>
<organism evidence="7 8">
    <name type="scientific">Sinorhizobium fredii (strain HH103)</name>
    <dbReference type="NCBI Taxonomy" id="1117943"/>
    <lineage>
        <taxon>Bacteria</taxon>
        <taxon>Pseudomonadati</taxon>
        <taxon>Pseudomonadota</taxon>
        <taxon>Alphaproteobacteria</taxon>
        <taxon>Hyphomicrobiales</taxon>
        <taxon>Rhizobiaceae</taxon>
        <taxon>Sinorhizobium/Ensifer group</taxon>
        <taxon>Sinorhizobium</taxon>
    </lineage>
</organism>
<accession>G9AIT9</accession>
<gene>
    <name evidence="7" type="primary">oxd</name>
    <name evidence="7" type="ordered locus">SFHH103_06512</name>
</gene>
<evidence type="ECO:0000256" key="5">
    <source>
        <dbReference type="ARBA" id="ARBA00023239"/>
    </source>
</evidence>
<evidence type="ECO:0000256" key="4">
    <source>
        <dbReference type="ARBA" id="ARBA00023004"/>
    </source>
</evidence>
<geneLocation type="plasmid" evidence="7 8">
    <name>pSfHH103e</name>
</geneLocation>
<dbReference type="GO" id="GO:0046872">
    <property type="term" value="F:metal ion binding"/>
    <property type="evidence" value="ECO:0007669"/>
    <property type="project" value="UniProtKB-KW"/>
</dbReference>